<dbReference type="EMBL" id="CM007387">
    <property type="protein sequence ID" value="ONK63394.1"/>
    <property type="molecule type" value="Genomic_DNA"/>
</dbReference>
<gene>
    <name evidence="2" type="ORF">A4U43_C07F14670</name>
</gene>
<protein>
    <submittedName>
        <fullName evidence="2">Uncharacterized protein</fullName>
    </submittedName>
</protein>
<reference evidence="3" key="1">
    <citation type="journal article" date="2017" name="Nat. Commun.">
        <title>The asparagus genome sheds light on the origin and evolution of a young Y chromosome.</title>
        <authorList>
            <person name="Harkess A."/>
            <person name="Zhou J."/>
            <person name="Xu C."/>
            <person name="Bowers J.E."/>
            <person name="Van der Hulst R."/>
            <person name="Ayyampalayam S."/>
            <person name="Mercati F."/>
            <person name="Riccardi P."/>
            <person name="McKain M.R."/>
            <person name="Kakrana A."/>
            <person name="Tang H."/>
            <person name="Ray J."/>
            <person name="Groenendijk J."/>
            <person name="Arikit S."/>
            <person name="Mathioni S.M."/>
            <person name="Nakano M."/>
            <person name="Shan H."/>
            <person name="Telgmann-Rauber A."/>
            <person name="Kanno A."/>
            <person name="Yue Z."/>
            <person name="Chen H."/>
            <person name="Li W."/>
            <person name="Chen Y."/>
            <person name="Xu X."/>
            <person name="Zhang Y."/>
            <person name="Luo S."/>
            <person name="Chen H."/>
            <person name="Gao J."/>
            <person name="Mao Z."/>
            <person name="Pires J.C."/>
            <person name="Luo M."/>
            <person name="Kudrna D."/>
            <person name="Wing R.A."/>
            <person name="Meyers B.C."/>
            <person name="Yi K."/>
            <person name="Kong H."/>
            <person name="Lavrijsen P."/>
            <person name="Sunseri F."/>
            <person name="Falavigna A."/>
            <person name="Ye Y."/>
            <person name="Leebens-Mack J.H."/>
            <person name="Chen G."/>
        </authorList>
    </citation>
    <scope>NUCLEOTIDE SEQUENCE [LARGE SCALE GENOMIC DNA]</scope>
    <source>
        <strain evidence="3">cv. DH0086</strain>
    </source>
</reference>
<feature type="compositionally biased region" description="Basic and acidic residues" evidence="1">
    <location>
        <begin position="1"/>
        <end position="10"/>
    </location>
</feature>
<evidence type="ECO:0000313" key="3">
    <source>
        <dbReference type="Proteomes" id="UP000243459"/>
    </source>
</evidence>
<dbReference type="AlphaFoldDB" id="A0A5P1EC54"/>
<feature type="region of interest" description="Disordered" evidence="1">
    <location>
        <begin position="1"/>
        <end position="63"/>
    </location>
</feature>
<dbReference type="Gramene" id="ONK63394">
    <property type="protein sequence ID" value="ONK63394"/>
    <property type="gene ID" value="A4U43_C07F14670"/>
</dbReference>
<evidence type="ECO:0000256" key="1">
    <source>
        <dbReference type="SAM" id="MobiDB-lite"/>
    </source>
</evidence>
<evidence type="ECO:0000313" key="2">
    <source>
        <dbReference type="EMBL" id="ONK63394.1"/>
    </source>
</evidence>
<dbReference type="Proteomes" id="UP000243459">
    <property type="component" value="Chromosome 7"/>
</dbReference>
<organism evidence="2 3">
    <name type="scientific">Asparagus officinalis</name>
    <name type="common">Garden asparagus</name>
    <dbReference type="NCBI Taxonomy" id="4686"/>
    <lineage>
        <taxon>Eukaryota</taxon>
        <taxon>Viridiplantae</taxon>
        <taxon>Streptophyta</taxon>
        <taxon>Embryophyta</taxon>
        <taxon>Tracheophyta</taxon>
        <taxon>Spermatophyta</taxon>
        <taxon>Magnoliopsida</taxon>
        <taxon>Liliopsida</taxon>
        <taxon>Asparagales</taxon>
        <taxon>Asparagaceae</taxon>
        <taxon>Asparagoideae</taxon>
        <taxon>Asparagus</taxon>
    </lineage>
</organism>
<proteinExistence type="predicted"/>
<name>A0A5P1EC54_ASPOF</name>
<feature type="compositionally biased region" description="Gly residues" evidence="1">
    <location>
        <begin position="11"/>
        <end position="21"/>
    </location>
</feature>
<keyword evidence="3" id="KW-1185">Reference proteome</keyword>
<sequence length="141" mass="14381">MRGEEGRDGGLGEVGGGGGRVSEGRARAVGGAERGVRGGGWESSGRGKGDGALGEGRGRWGRGGSSIAVVYDFIDLDDGDCRGVRRATGRKLREAGIGGERLSAVGVGSGTESSGKKRTLEWAFDAATQQLSEAELLNEEA</sequence>
<accession>A0A5P1EC54</accession>